<evidence type="ECO:0000256" key="4">
    <source>
        <dbReference type="ARBA" id="ARBA00022679"/>
    </source>
</evidence>
<dbReference type="InterPro" id="IPR017985">
    <property type="entry name" value="MeTrfase_CN4_CS"/>
</dbReference>
<dbReference type="Gene3D" id="3.40.50.150">
    <property type="entry name" value="Vaccinia Virus protein VP39"/>
    <property type="match status" value="1"/>
</dbReference>
<dbReference type="GO" id="GO:0009007">
    <property type="term" value="F:site-specific DNA-methyltransferase (adenine-specific) activity"/>
    <property type="evidence" value="ECO:0007669"/>
    <property type="project" value="TreeGrafter"/>
</dbReference>
<gene>
    <name evidence="10" type="ORF">LCGC14_3021630</name>
</gene>
<dbReference type="EC" id="2.1.1.113" evidence="2"/>
<evidence type="ECO:0000256" key="7">
    <source>
        <dbReference type="ARBA" id="ARBA00023125"/>
    </source>
</evidence>
<dbReference type="InterPro" id="IPR029063">
    <property type="entry name" value="SAM-dependent_MTases_sf"/>
</dbReference>
<organism evidence="10">
    <name type="scientific">marine sediment metagenome</name>
    <dbReference type="NCBI Taxonomy" id="412755"/>
    <lineage>
        <taxon>unclassified sequences</taxon>
        <taxon>metagenomes</taxon>
        <taxon>ecological metagenomes</taxon>
    </lineage>
</organism>
<evidence type="ECO:0000256" key="6">
    <source>
        <dbReference type="ARBA" id="ARBA00022747"/>
    </source>
</evidence>
<dbReference type="PANTHER" id="PTHR13370:SF3">
    <property type="entry name" value="TRNA (GUANINE(10)-N2)-METHYLTRANSFERASE HOMOLOG"/>
    <property type="match status" value="1"/>
</dbReference>
<evidence type="ECO:0000256" key="3">
    <source>
        <dbReference type="ARBA" id="ARBA00022603"/>
    </source>
</evidence>
<dbReference type="GO" id="GO:0009307">
    <property type="term" value="P:DNA restriction-modification system"/>
    <property type="evidence" value="ECO:0007669"/>
    <property type="project" value="UniProtKB-KW"/>
</dbReference>
<dbReference type="PRINTS" id="PR00508">
    <property type="entry name" value="S21N4MTFRASE"/>
</dbReference>
<protein>
    <recommendedName>
        <fullName evidence="2">site-specific DNA-methyltransferase (cytosine-N(4)-specific)</fullName>
        <ecNumber evidence="2">2.1.1.113</ecNumber>
    </recommendedName>
</protein>
<evidence type="ECO:0000256" key="1">
    <source>
        <dbReference type="ARBA" id="ARBA00010203"/>
    </source>
</evidence>
<sequence>MNPYYQDEWVTIYHGDCREILPTLEKVDLVITSPPFNLYKRWWDSGAHGLQGHRALQEKFTNDWYPDELPEAEYQSQQKLMLDMAYKNCRGSVCYNHRVRYAFKRAGRSFHPMEWLSEFPLWVEIIWDRGGGVAFNSRRPIISDERIFVLGKPKAYHSEKLTTVWRFPPDRDAPEHPCAFPLEMPRRLISMFTDPGDTVLDYYIGSGTTAVAAKKLNRKCIGIEIEEKYCEIAAKRCSQSVMRLDV</sequence>
<dbReference type="GO" id="GO:0032259">
    <property type="term" value="P:methylation"/>
    <property type="evidence" value="ECO:0007669"/>
    <property type="project" value="UniProtKB-KW"/>
</dbReference>
<keyword evidence="7" id="KW-0238">DNA-binding</keyword>
<accession>A0A0F8WV52</accession>
<comment type="similarity">
    <text evidence="1">Belongs to the N(4)/N(6)-methyltransferase family. N(4) subfamily.</text>
</comment>
<name>A0A0F8WV52_9ZZZZ</name>
<evidence type="ECO:0000256" key="8">
    <source>
        <dbReference type="ARBA" id="ARBA00049120"/>
    </source>
</evidence>
<comment type="catalytic activity">
    <reaction evidence="8">
        <text>a 2'-deoxycytidine in DNA + S-adenosyl-L-methionine = an N(4)-methyl-2'-deoxycytidine in DNA + S-adenosyl-L-homocysteine + H(+)</text>
        <dbReference type="Rhea" id="RHEA:16857"/>
        <dbReference type="Rhea" id="RHEA-COMP:11369"/>
        <dbReference type="Rhea" id="RHEA-COMP:13674"/>
        <dbReference type="ChEBI" id="CHEBI:15378"/>
        <dbReference type="ChEBI" id="CHEBI:57856"/>
        <dbReference type="ChEBI" id="CHEBI:59789"/>
        <dbReference type="ChEBI" id="CHEBI:85452"/>
        <dbReference type="ChEBI" id="CHEBI:137933"/>
        <dbReference type="EC" id="2.1.1.113"/>
    </reaction>
</comment>
<dbReference type="GO" id="GO:0003677">
    <property type="term" value="F:DNA binding"/>
    <property type="evidence" value="ECO:0007669"/>
    <property type="project" value="UniProtKB-KW"/>
</dbReference>
<dbReference type="InterPro" id="IPR002941">
    <property type="entry name" value="DNA_methylase_N4/N6"/>
</dbReference>
<dbReference type="GO" id="GO:0005737">
    <property type="term" value="C:cytoplasm"/>
    <property type="evidence" value="ECO:0007669"/>
    <property type="project" value="TreeGrafter"/>
</dbReference>
<evidence type="ECO:0000313" key="10">
    <source>
        <dbReference type="EMBL" id="KKK60712.1"/>
    </source>
</evidence>
<dbReference type="EMBL" id="LAZR01062833">
    <property type="protein sequence ID" value="KKK60712.1"/>
    <property type="molecule type" value="Genomic_DNA"/>
</dbReference>
<evidence type="ECO:0000256" key="2">
    <source>
        <dbReference type="ARBA" id="ARBA00012185"/>
    </source>
</evidence>
<keyword evidence="4" id="KW-0808">Transferase</keyword>
<evidence type="ECO:0000259" key="9">
    <source>
        <dbReference type="Pfam" id="PF01555"/>
    </source>
</evidence>
<evidence type="ECO:0000256" key="5">
    <source>
        <dbReference type="ARBA" id="ARBA00022691"/>
    </source>
</evidence>
<dbReference type="GO" id="GO:0015667">
    <property type="term" value="F:site-specific DNA-methyltransferase (cytosine-N4-specific) activity"/>
    <property type="evidence" value="ECO:0007669"/>
    <property type="project" value="UniProtKB-EC"/>
</dbReference>
<dbReference type="SUPFAM" id="SSF53335">
    <property type="entry name" value="S-adenosyl-L-methionine-dependent methyltransferases"/>
    <property type="match status" value="1"/>
</dbReference>
<keyword evidence="6" id="KW-0680">Restriction system</keyword>
<dbReference type="PROSITE" id="PS00093">
    <property type="entry name" value="N4_MTASE"/>
    <property type="match status" value="1"/>
</dbReference>
<dbReference type="AlphaFoldDB" id="A0A0F8WV52"/>
<keyword evidence="3" id="KW-0489">Methyltransferase</keyword>
<keyword evidence="5" id="KW-0949">S-adenosyl-L-methionine</keyword>
<feature type="domain" description="DNA methylase N-4/N-6" evidence="9">
    <location>
        <begin position="27"/>
        <end position="235"/>
    </location>
</feature>
<dbReference type="Pfam" id="PF01555">
    <property type="entry name" value="N6_N4_Mtase"/>
    <property type="match status" value="1"/>
</dbReference>
<reference evidence="10" key="1">
    <citation type="journal article" date="2015" name="Nature">
        <title>Complex archaea that bridge the gap between prokaryotes and eukaryotes.</title>
        <authorList>
            <person name="Spang A."/>
            <person name="Saw J.H."/>
            <person name="Jorgensen S.L."/>
            <person name="Zaremba-Niedzwiedzka K."/>
            <person name="Martijn J."/>
            <person name="Lind A.E."/>
            <person name="van Eijk R."/>
            <person name="Schleper C."/>
            <person name="Guy L."/>
            <person name="Ettema T.J."/>
        </authorList>
    </citation>
    <scope>NUCLEOTIDE SEQUENCE</scope>
</reference>
<proteinExistence type="inferred from homology"/>
<dbReference type="PANTHER" id="PTHR13370">
    <property type="entry name" value="RNA METHYLASE-RELATED"/>
    <property type="match status" value="1"/>
</dbReference>
<comment type="caution">
    <text evidence="10">The sequence shown here is derived from an EMBL/GenBank/DDBJ whole genome shotgun (WGS) entry which is preliminary data.</text>
</comment>
<dbReference type="GO" id="GO:0008170">
    <property type="term" value="F:N-methyltransferase activity"/>
    <property type="evidence" value="ECO:0007669"/>
    <property type="project" value="InterPro"/>
</dbReference>
<dbReference type="InterPro" id="IPR001091">
    <property type="entry name" value="RM_Methyltransferase"/>
</dbReference>